<accession>A0A8D1AL71</accession>
<feature type="transmembrane region" description="Helical" evidence="1">
    <location>
        <begin position="252"/>
        <end position="271"/>
    </location>
</feature>
<proteinExistence type="predicted"/>
<sequence length="275" mass="31204">MISHGICLSLSDLLARSMRVSSSIHVAAKGIMFFFFMAEEYSIVYLYHIFLIQSSVDGHFYVLAIVNSAAMNMRGQVSFLRKVLSGYMSKSGIDGSCGSSMYRFRRYLHTVLHSGCTSLPSRQQCRRVPFSPQPLQHLIFVDLLIMAILTGVRCYVMVVLIRVSLIIRDVEHFFMCLLAICISSLENCLFRSFSHFSIVLLAFLVLSCISCLYMLEIKPLSIASFETIFSHSVSCLFVFFLVSFVVPKLVSLIRSLGLFLLLFLLLWETGLRKYS</sequence>
<feature type="transmembrane region" description="Helical" evidence="1">
    <location>
        <begin position="227"/>
        <end position="246"/>
    </location>
</feature>
<evidence type="ECO:0000313" key="3">
    <source>
        <dbReference type="Proteomes" id="UP000694720"/>
    </source>
</evidence>
<organism evidence="2 3">
    <name type="scientific">Sus scrofa</name>
    <name type="common">Pig</name>
    <dbReference type="NCBI Taxonomy" id="9823"/>
    <lineage>
        <taxon>Eukaryota</taxon>
        <taxon>Metazoa</taxon>
        <taxon>Chordata</taxon>
        <taxon>Craniata</taxon>
        <taxon>Vertebrata</taxon>
        <taxon>Euteleostomi</taxon>
        <taxon>Mammalia</taxon>
        <taxon>Eutheria</taxon>
        <taxon>Laurasiatheria</taxon>
        <taxon>Artiodactyla</taxon>
        <taxon>Suina</taxon>
        <taxon>Suidae</taxon>
        <taxon>Sus</taxon>
    </lineage>
</organism>
<feature type="transmembrane region" description="Helical" evidence="1">
    <location>
        <begin position="45"/>
        <end position="66"/>
    </location>
</feature>
<evidence type="ECO:0000256" key="1">
    <source>
        <dbReference type="SAM" id="Phobius"/>
    </source>
</evidence>
<dbReference type="AlphaFoldDB" id="A0A8D1AL71"/>
<keyword evidence="1" id="KW-0812">Transmembrane</keyword>
<reference evidence="2" key="1">
    <citation type="submission" date="2025-08" db="UniProtKB">
        <authorList>
            <consortium name="Ensembl"/>
        </authorList>
    </citation>
    <scope>IDENTIFICATION</scope>
</reference>
<evidence type="ECO:0000313" key="2">
    <source>
        <dbReference type="Ensembl" id="ENSSSCP00035036222.1"/>
    </source>
</evidence>
<feature type="transmembrane region" description="Helical" evidence="1">
    <location>
        <begin position="138"/>
        <end position="161"/>
    </location>
</feature>
<feature type="transmembrane region" description="Helical" evidence="1">
    <location>
        <begin position="196"/>
        <end position="215"/>
    </location>
</feature>
<feature type="transmembrane region" description="Helical" evidence="1">
    <location>
        <begin position="20"/>
        <end position="38"/>
    </location>
</feature>
<keyword evidence="1" id="KW-1133">Transmembrane helix</keyword>
<name>A0A8D1AL71_PIG</name>
<dbReference type="Ensembl" id="ENSSSCT00035086873.1">
    <property type="protein sequence ID" value="ENSSSCP00035036222.1"/>
    <property type="gene ID" value="ENSSSCG00035064544.1"/>
</dbReference>
<protein>
    <submittedName>
        <fullName evidence="2">Uncharacterized protein</fullName>
    </submittedName>
</protein>
<keyword evidence="1" id="KW-0472">Membrane</keyword>
<dbReference type="Proteomes" id="UP000694720">
    <property type="component" value="Unplaced"/>
</dbReference>